<sequence length="309" mass="34875">MNLNDRERDTELLEAQIHVWNHIFNFINSMTLKCSIQLGIPDIINKHGKPMTLNELVSALIINPSKTRCFFAQQKLVSSGNNNDEEQGYVLTNASKLLLKDNPLSEYAGDESKLNNFFNEAMASDARLATSVMIQKCKNVFEGLNSLVDVGGGTGTAAKAIAKAFPKLECTCFDLPHVVNGLESDLVNLKYVGGDMFKAISPAYAVLLKWILLDWNDEECVKILKKCKEAITRNGKKRKVIIKDMIKENRKKDYKSIETQLFFEMFMMVLLTGTERDEKEWAKIFADSGFSDYKIIPILGLISLIEIYP</sequence>
<accession>A0A2H5QPT8</accession>
<dbReference type="GO" id="GO:0046983">
    <property type="term" value="F:protein dimerization activity"/>
    <property type="evidence" value="ECO:0007669"/>
    <property type="project" value="InterPro"/>
</dbReference>
<feature type="domain" description="O-methyltransferase C-terminal" evidence="4">
    <location>
        <begin position="106"/>
        <end position="291"/>
    </location>
</feature>
<evidence type="ECO:0000259" key="4">
    <source>
        <dbReference type="Pfam" id="PF00891"/>
    </source>
</evidence>
<evidence type="ECO:0000256" key="3">
    <source>
        <dbReference type="ARBA" id="ARBA00022691"/>
    </source>
</evidence>
<dbReference type="SUPFAM" id="SSF53335">
    <property type="entry name" value="S-adenosyl-L-methionine-dependent methyltransferases"/>
    <property type="match status" value="1"/>
</dbReference>
<protein>
    <recommendedName>
        <fullName evidence="8">O-methyltransferase domain-containing protein</fullName>
    </recommendedName>
</protein>
<evidence type="ECO:0000313" key="7">
    <source>
        <dbReference type="Proteomes" id="UP000236630"/>
    </source>
</evidence>
<dbReference type="GO" id="GO:0032259">
    <property type="term" value="P:methylation"/>
    <property type="evidence" value="ECO:0007669"/>
    <property type="project" value="UniProtKB-KW"/>
</dbReference>
<evidence type="ECO:0000256" key="2">
    <source>
        <dbReference type="ARBA" id="ARBA00022679"/>
    </source>
</evidence>
<dbReference type="InterPro" id="IPR036390">
    <property type="entry name" value="WH_DNA-bd_sf"/>
</dbReference>
<dbReference type="Proteomes" id="UP000236630">
    <property type="component" value="Unassembled WGS sequence"/>
</dbReference>
<dbReference type="GO" id="GO:0008171">
    <property type="term" value="F:O-methyltransferase activity"/>
    <property type="evidence" value="ECO:0007669"/>
    <property type="project" value="InterPro"/>
</dbReference>
<keyword evidence="7" id="KW-1185">Reference proteome</keyword>
<dbReference type="PROSITE" id="PS51683">
    <property type="entry name" value="SAM_OMT_II"/>
    <property type="match status" value="1"/>
</dbReference>
<dbReference type="AlphaFoldDB" id="A0A2H5QPT8"/>
<feature type="domain" description="O-methyltransferase dimerisation" evidence="5">
    <location>
        <begin position="20"/>
        <end position="101"/>
    </location>
</feature>
<dbReference type="InterPro" id="IPR001077">
    <property type="entry name" value="COMT_C"/>
</dbReference>
<dbReference type="FunFam" id="3.40.50.150:FF:000057">
    <property type="entry name" value="O-methyltransferase ZRP4"/>
    <property type="match status" value="1"/>
</dbReference>
<dbReference type="SUPFAM" id="SSF46785">
    <property type="entry name" value="Winged helix' DNA-binding domain"/>
    <property type="match status" value="1"/>
</dbReference>
<gene>
    <name evidence="6" type="ORF">CUMW_250370</name>
</gene>
<name>A0A2H5QPT8_CITUN</name>
<dbReference type="Pfam" id="PF00891">
    <property type="entry name" value="Methyltransf_2"/>
    <property type="match status" value="1"/>
</dbReference>
<dbReference type="InterPro" id="IPR029063">
    <property type="entry name" value="SAM-dependent_MTases_sf"/>
</dbReference>
<dbReference type="Gene3D" id="3.40.50.150">
    <property type="entry name" value="Vaccinia Virus protein VP39"/>
    <property type="match status" value="1"/>
</dbReference>
<proteinExistence type="predicted"/>
<evidence type="ECO:0000259" key="5">
    <source>
        <dbReference type="Pfam" id="PF08100"/>
    </source>
</evidence>
<evidence type="ECO:0008006" key="8">
    <source>
        <dbReference type="Google" id="ProtNLM"/>
    </source>
</evidence>
<keyword evidence="3" id="KW-0949">S-adenosyl-L-methionine</keyword>
<reference evidence="6 7" key="1">
    <citation type="journal article" date="2017" name="Front. Genet.">
        <title>Draft sequencing of the heterozygous diploid genome of Satsuma (Citrus unshiu Marc.) using a hybrid assembly approach.</title>
        <authorList>
            <person name="Shimizu T."/>
            <person name="Tanizawa Y."/>
            <person name="Mochizuki T."/>
            <person name="Nagasaki H."/>
            <person name="Yoshioka T."/>
            <person name="Toyoda A."/>
            <person name="Fujiyama A."/>
            <person name="Kaminuma E."/>
            <person name="Nakamura Y."/>
        </authorList>
    </citation>
    <scope>NUCLEOTIDE SEQUENCE [LARGE SCALE GENOMIC DNA]</scope>
    <source>
        <strain evidence="7">cv. Miyagawa wase</strain>
    </source>
</reference>
<dbReference type="PANTHER" id="PTHR11746">
    <property type="entry name" value="O-METHYLTRANSFERASE"/>
    <property type="match status" value="1"/>
</dbReference>
<evidence type="ECO:0000313" key="6">
    <source>
        <dbReference type="EMBL" id="GAY66637.1"/>
    </source>
</evidence>
<comment type="caution">
    <text evidence="6">The sequence shown here is derived from an EMBL/GenBank/DDBJ whole genome shotgun (WGS) entry which is preliminary data.</text>
</comment>
<dbReference type="PIRSF" id="PIRSF005739">
    <property type="entry name" value="O-mtase"/>
    <property type="match status" value="1"/>
</dbReference>
<dbReference type="InterPro" id="IPR016461">
    <property type="entry name" value="COMT-like"/>
</dbReference>
<dbReference type="Pfam" id="PF08100">
    <property type="entry name" value="Dimerisation"/>
    <property type="match status" value="1"/>
</dbReference>
<keyword evidence="1" id="KW-0489">Methyltransferase</keyword>
<dbReference type="InterPro" id="IPR036388">
    <property type="entry name" value="WH-like_DNA-bd_sf"/>
</dbReference>
<dbReference type="InterPro" id="IPR012967">
    <property type="entry name" value="COMT_dimerisation"/>
</dbReference>
<dbReference type="Gene3D" id="1.10.10.10">
    <property type="entry name" value="Winged helix-like DNA-binding domain superfamily/Winged helix DNA-binding domain"/>
    <property type="match status" value="1"/>
</dbReference>
<keyword evidence="2" id="KW-0808">Transferase</keyword>
<dbReference type="STRING" id="55188.A0A2H5QPT8"/>
<organism evidence="6 7">
    <name type="scientific">Citrus unshiu</name>
    <name type="common">Satsuma mandarin</name>
    <name type="synonym">Citrus nobilis var. unshiu</name>
    <dbReference type="NCBI Taxonomy" id="55188"/>
    <lineage>
        <taxon>Eukaryota</taxon>
        <taxon>Viridiplantae</taxon>
        <taxon>Streptophyta</taxon>
        <taxon>Embryophyta</taxon>
        <taxon>Tracheophyta</taxon>
        <taxon>Spermatophyta</taxon>
        <taxon>Magnoliopsida</taxon>
        <taxon>eudicotyledons</taxon>
        <taxon>Gunneridae</taxon>
        <taxon>Pentapetalae</taxon>
        <taxon>rosids</taxon>
        <taxon>malvids</taxon>
        <taxon>Sapindales</taxon>
        <taxon>Rutaceae</taxon>
        <taxon>Aurantioideae</taxon>
        <taxon>Citrus</taxon>
    </lineage>
</organism>
<evidence type="ECO:0000256" key="1">
    <source>
        <dbReference type="ARBA" id="ARBA00022603"/>
    </source>
</evidence>
<dbReference type="EMBL" id="BDQV01000599">
    <property type="protein sequence ID" value="GAY66637.1"/>
    <property type="molecule type" value="Genomic_DNA"/>
</dbReference>